<dbReference type="AlphaFoldDB" id="A0A806X9A4"/>
<evidence type="ECO:0000313" key="2">
    <source>
        <dbReference type="EMBL" id="ALR75269.1"/>
    </source>
</evidence>
<reference evidence="3" key="1">
    <citation type="submission" date="2015-10" db="EMBL/GenBank/DDBJ databases">
        <title>Complete Genome Sequencing of Klebsiella sp. strain G5.</title>
        <authorList>
            <person name="Chan K.-G."/>
            <person name="Chen J.-W."/>
        </authorList>
    </citation>
    <scope>NUCLEOTIDE SEQUENCE [LARGE SCALE GENOMIC DNA]</scope>
    <source>
        <strain evidence="3">G5</strain>
    </source>
</reference>
<dbReference type="PROSITE" id="PS51257">
    <property type="entry name" value="PROKAR_LIPOPROTEIN"/>
    <property type="match status" value="1"/>
</dbReference>
<dbReference type="Gene3D" id="3.30.160.670">
    <property type="match status" value="1"/>
</dbReference>
<dbReference type="OrthoDB" id="118896at2"/>
<dbReference type="Pfam" id="PF13590">
    <property type="entry name" value="DUF4136"/>
    <property type="match status" value="1"/>
</dbReference>
<dbReference type="InterPro" id="IPR025411">
    <property type="entry name" value="DUF4136"/>
</dbReference>
<name>A0A806X9A4_9ENTR</name>
<organism evidence="2 3">
    <name type="scientific">[Enterobacter] lignolyticus</name>
    <dbReference type="NCBI Taxonomy" id="1334193"/>
    <lineage>
        <taxon>Bacteria</taxon>
        <taxon>Pseudomonadati</taxon>
        <taxon>Pseudomonadota</taxon>
        <taxon>Gammaproteobacteria</taxon>
        <taxon>Enterobacterales</taxon>
        <taxon>Enterobacteriaceae</taxon>
        <taxon>Pluralibacter</taxon>
    </lineage>
</organism>
<sequence>MRIGHSVSCAVLCFTLAGCTSPPEIQSDYDRAVNFQQYHTWNFAPPAAGSYLTIQQRYLQSAVSYEMTKLGYQRSNQPDLAVNASLLQQKEIEQEFVPAYAGWGGAWDWETYDQTPVDWTHNSLSIDVVDVHKKQQIWQGSMSQFAPGDDNTLTTMDIQHAVAKIFERYPKTMK</sequence>
<dbReference type="EMBL" id="CP012871">
    <property type="protein sequence ID" value="ALR75269.1"/>
    <property type="molecule type" value="Genomic_DNA"/>
</dbReference>
<proteinExistence type="predicted"/>
<feature type="domain" description="DUF4136" evidence="1">
    <location>
        <begin position="26"/>
        <end position="170"/>
    </location>
</feature>
<dbReference type="RefSeq" id="WP_062740252.1">
    <property type="nucleotide sequence ID" value="NZ_CP012871.1"/>
</dbReference>
<protein>
    <recommendedName>
        <fullName evidence="1">DUF4136 domain-containing protein</fullName>
    </recommendedName>
</protein>
<accession>A0A806X9A4</accession>
<dbReference type="KEGG" id="kle:AO703_02800"/>
<dbReference type="Proteomes" id="UP000069162">
    <property type="component" value="Chromosome"/>
</dbReference>
<gene>
    <name evidence="2" type="ORF">AO703_02800</name>
</gene>
<evidence type="ECO:0000313" key="3">
    <source>
        <dbReference type="Proteomes" id="UP000069162"/>
    </source>
</evidence>
<evidence type="ECO:0000259" key="1">
    <source>
        <dbReference type="Pfam" id="PF13590"/>
    </source>
</evidence>